<feature type="compositionally biased region" description="Low complexity" evidence="1">
    <location>
        <begin position="92"/>
        <end position="101"/>
    </location>
</feature>
<reference evidence="3" key="1">
    <citation type="journal article" date="2019" name="Int. J. Syst. Evol. Microbiol.">
        <title>The Global Catalogue of Microorganisms (GCM) 10K type strain sequencing project: providing services to taxonomists for standard genome sequencing and annotation.</title>
        <authorList>
            <consortium name="The Broad Institute Genomics Platform"/>
            <consortium name="The Broad Institute Genome Sequencing Center for Infectious Disease"/>
            <person name="Wu L."/>
            <person name="Ma J."/>
        </authorList>
    </citation>
    <scope>NUCLEOTIDE SEQUENCE [LARGE SCALE GENOMIC DNA]</scope>
    <source>
        <strain evidence="3">JCM 4586</strain>
    </source>
</reference>
<keyword evidence="3" id="KW-1185">Reference proteome</keyword>
<name>A0ABQ2Z466_9ACTN</name>
<proteinExistence type="predicted"/>
<sequence length="124" mass="12212">MPSTTAYGSAEATDAPPGGLHRGKAANGPCAATPASGTARGSRRPAVVTVGAGRHAASCSRKAAGPPAPRTGSRTSPTGASVRHSPQGRSGTAGAATTTGAESLRTVRGRRHRPIGFTAHPAPR</sequence>
<evidence type="ECO:0000313" key="3">
    <source>
        <dbReference type="Proteomes" id="UP000659223"/>
    </source>
</evidence>
<organism evidence="2 3">
    <name type="scientific">Streptomyces hiroshimensis</name>
    <dbReference type="NCBI Taxonomy" id="66424"/>
    <lineage>
        <taxon>Bacteria</taxon>
        <taxon>Bacillati</taxon>
        <taxon>Actinomycetota</taxon>
        <taxon>Actinomycetes</taxon>
        <taxon>Kitasatosporales</taxon>
        <taxon>Streptomycetaceae</taxon>
        <taxon>Streptomyces</taxon>
    </lineage>
</organism>
<protein>
    <submittedName>
        <fullName evidence="2">Uncharacterized protein</fullName>
    </submittedName>
</protein>
<dbReference type="EMBL" id="BMUT01000014">
    <property type="protein sequence ID" value="GGY02768.1"/>
    <property type="molecule type" value="Genomic_DNA"/>
</dbReference>
<dbReference type="RefSeq" id="WP_190024638.1">
    <property type="nucleotide sequence ID" value="NZ_BMUT01000014.1"/>
</dbReference>
<dbReference type="Proteomes" id="UP000659223">
    <property type="component" value="Unassembled WGS sequence"/>
</dbReference>
<evidence type="ECO:0000313" key="2">
    <source>
        <dbReference type="EMBL" id="GGY02768.1"/>
    </source>
</evidence>
<feature type="region of interest" description="Disordered" evidence="1">
    <location>
        <begin position="1"/>
        <end position="124"/>
    </location>
</feature>
<evidence type="ECO:0000256" key="1">
    <source>
        <dbReference type="SAM" id="MobiDB-lite"/>
    </source>
</evidence>
<comment type="caution">
    <text evidence="2">The sequence shown here is derived from an EMBL/GenBank/DDBJ whole genome shotgun (WGS) entry which is preliminary data.</text>
</comment>
<accession>A0ABQ2Z466</accession>
<gene>
    <name evidence="2" type="ORF">GCM10010324_57190</name>
</gene>